<evidence type="ECO:0000313" key="1">
    <source>
        <dbReference type="EMBL" id="KAG2490844.1"/>
    </source>
</evidence>
<protein>
    <submittedName>
        <fullName evidence="1">Uncharacterized protein</fullName>
    </submittedName>
</protein>
<gene>
    <name evidence="1" type="ORF">HYH03_010762</name>
</gene>
<keyword evidence="2" id="KW-1185">Reference proteome</keyword>
<dbReference type="EMBL" id="JAEHOE010000058">
    <property type="protein sequence ID" value="KAG2490844.1"/>
    <property type="molecule type" value="Genomic_DNA"/>
</dbReference>
<comment type="caution">
    <text evidence="1">The sequence shown here is derived from an EMBL/GenBank/DDBJ whole genome shotgun (WGS) entry which is preliminary data.</text>
</comment>
<proteinExistence type="predicted"/>
<name>A0A835XW10_9CHLO</name>
<dbReference type="Proteomes" id="UP000612055">
    <property type="component" value="Unassembled WGS sequence"/>
</dbReference>
<dbReference type="AlphaFoldDB" id="A0A835XW10"/>
<evidence type="ECO:0000313" key="2">
    <source>
        <dbReference type="Proteomes" id="UP000612055"/>
    </source>
</evidence>
<sequence>MPSSSSSTQTAVGPPDKAVQDEYMAWMDVDMFCCTEEEAGLVIEYNDAGLAAHRPDLTPAQSHASIAAIAAEHMEPYVDDDGVPSERFFRGSIVGFVKTQNAWAFVPWMRPKANLPPVASHWLVQGTSEDAEFLEFVAPFKA</sequence>
<reference evidence="1" key="1">
    <citation type="journal article" date="2020" name="bioRxiv">
        <title>Comparative genomics of Chlamydomonas.</title>
        <authorList>
            <person name="Craig R.J."/>
            <person name="Hasan A.R."/>
            <person name="Ness R.W."/>
            <person name="Keightley P.D."/>
        </authorList>
    </citation>
    <scope>NUCLEOTIDE SEQUENCE</scope>
    <source>
        <strain evidence="1">CCAP 11/70</strain>
    </source>
</reference>
<accession>A0A835XW10</accession>
<organism evidence="1 2">
    <name type="scientific">Edaphochlamys debaryana</name>
    <dbReference type="NCBI Taxonomy" id="47281"/>
    <lineage>
        <taxon>Eukaryota</taxon>
        <taxon>Viridiplantae</taxon>
        <taxon>Chlorophyta</taxon>
        <taxon>core chlorophytes</taxon>
        <taxon>Chlorophyceae</taxon>
        <taxon>CS clade</taxon>
        <taxon>Chlamydomonadales</taxon>
        <taxon>Chlamydomonadales incertae sedis</taxon>
        <taxon>Edaphochlamys</taxon>
    </lineage>
</organism>